<evidence type="ECO:0000313" key="2">
    <source>
        <dbReference type="EMBL" id="KAL3423048.1"/>
    </source>
</evidence>
<organism evidence="2 3">
    <name type="scientific">Phlyctema vagabunda</name>
    <dbReference type="NCBI Taxonomy" id="108571"/>
    <lineage>
        <taxon>Eukaryota</taxon>
        <taxon>Fungi</taxon>
        <taxon>Dikarya</taxon>
        <taxon>Ascomycota</taxon>
        <taxon>Pezizomycotina</taxon>
        <taxon>Leotiomycetes</taxon>
        <taxon>Helotiales</taxon>
        <taxon>Dermateaceae</taxon>
        <taxon>Phlyctema</taxon>
    </lineage>
</organism>
<gene>
    <name evidence="2" type="ORF">PVAG01_04795</name>
</gene>
<evidence type="ECO:0000313" key="3">
    <source>
        <dbReference type="Proteomes" id="UP001629113"/>
    </source>
</evidence>
<dbReference type="Proteomes" id="UP001629113">
    <property type="component" value="Unassembled WGS sequence"/>
</dbReference>
<feature type="compositionally biased region" description="Basic and acidic residues" evidence="1">
    <location>
        <begin position="71"/>
        <end position="80"/>
    </location>
</feature>
<name>A0ABR4PI93_9HELO</name>
<protein>
    <submittedName>
        <fullName evidence="2">Uncharacterized protein</fullName>
    </submittedName>
</protein>
<feature type="region of interest" description="Disordered" evidence="1">
    <location>
        <begin position="71"/>
        <end position="124"/>
    </location>
</feature>
<dbReference type="EMBL" id="JBFCZG010000004">
    <property type="protein sequence ID" value="KAL3423048.1"/>
    <property type="molecule type" value="Genomic_DNA"/>
</dbReference>
<evidence type="ECO:0000256" key="1">
    <source>
        <dbReference type="SAM" id="MobiDB-lite"/>
    </source>
</evidence>
<comment type="caution">
    <text evidence="2">The sequence shown here is derived from an EMBL/GenBank/DDBJ whole genome shotgun (WGS) entry which is preliminary data.</text>
</comment>
<feature type="compositionally biased region" description="Basic and acidic residues" evidence="1">
    <location>
        <begin position="434"/>
        <end position="443"/>
    </location>
</feature>
<sequence>MAPSEDRDKAQRDSQQPPDNPFIRFRQFADAQVGSILQSVIGLPSAFSKSTGNQRWADFDEDLKRRDELQKRRKALHDSEAEPLSGTTQQNEAAIPVKKSTDWTQSSRSDRNRPSSANDMDDEGEREWIEETGTHPTNDISLYAPVTKSLFAHLQQTAEHNVNWSVWNAQLLAGLNPTSLRGSFDWGKETLDCELHYVDRNLWQSWTPVKAHLYFLRPDQRSSNFLECQQYMALNNLNSTGDIPEQMWGKYSLHSNSSLLPYLLFSAYSPLKLSQDPIANRGPDYAAAFEDLILAYNGLPMSTTQVRGLSRSGTPRAGMEWIYSLSRAGILNEPEHLTRLENVVANTDGNGIIKELLKSMLKLDSETERPDKAPMTEQDMYDLFLQSTSLSSSSSTSTPIGLFDLIYADTERLMLRNREKIEADQRRAYAEEMGKKVVEKHTSSEASQKQPIDPERVVSTFKSSEHITHDDGTVESILSIRKRFADGRETVTETTHTRLPRNGEETTDAEQDQRPQPKNEGEKKGWFWN</sequence>
<feature type="compositionally biased region" description="Basic and acidic residues" evidence="1">
    <location>
        <begin position="1"/>
        <end position="12"/>
    </location>
</feature>
<feature type="region of interest" description="Disordered" evidence="1">
    <location>
        <begin position="484"/>
        <end position="529"/>
    </location>
</feature>
<keyword evidence="3" id="KW-1185">Reference proteome</keyword>
<accession>A0ABR4PI93</accession>
<feature type="compositionally biased region" description="Basic and acidic residues" evidence="1">
    <location>
        <begin position="511"/>
        <end position="529"/>
    </location>
</feature>
<feature type="region of interest" description="Disordered" evidence="1">
    <location>
        <begin position="434"/>
        <end position="464"/>
    </location>
</feature>
<proteinExistence type="predicted"/>
<feature type="region of interest" description="Disordered" evidence="1">
    <location>
        <begin position="1"/>
        <end position="22"/>
    </location>
</feature>
<reference evidence="2 3" key="1">
    <citation type="submission" date="2024-06" db="EMBL/GenBank/DDBJ databases">
        <title>Complete genome of Phlyctema vagabunda strain 19-DSS-EL-015.</title>
        <authorList>
            <person name="Fiorenzani C."/>
        </authorList>
    </citation>
    <scope>NUCLEOTIDE SEQUENCE [LARGE SCALE GENOMIC DNA]</scope>
    <source>
        <strain evidence="2 3">19-DSS-EL-015</strain>
    </source>
</reference>